<organism evidence="2">
    <name type="scientific">Oryza brachyantha</name>
    <name type="common">malo sina</name>
    <dbReference type="NCBI Taxonomy" id="4533"/>
    <lineage>
        <taxon>Eukaryota</taxon>
        <taxon>Viridiplantae</taxon>
        <taxon>Streptophyta</taxon>
        <taxon>Embryophyta</taxon>
        <taxon>Tracheophyta</taxon>
        <taxon>Spermatophyta</taxon>
        <taxon>Magnoliopsida</taxon>
        <taxon>Liliopsida</taxon>
        <taxon>Poales</taxon>
        <taxon>Poaceae</taxon>
        <taxon>BOP clade</taxon>
        <taxon>Oryzoideae</taxon>
        <taxon>Oryzeae</taxon>
        <taxon>Oryzinae</taxon>
        <taxon>Oryza</taxon>
    </lineage>
</organism>
<feature type="transmembrane region" description="Helical" evidence="1">
    <location>
        <begin position="12"/>
        <end position="32"/>
    </location>
</feature>
<keyword evidence="1" id="KW-0812">Transmembrane</keyword>
<reference evidence="2" key="1">
    <citation type="journal article" date="2013" name="Nat. Commun.">
        <title>Whole-genome sequencing of Oryza brachyantha reveals mechanisms underlying Oryza genome evolution.</title>
        <authorList>
            <person name="Chen J."/>
            <person name="Huang Q."/>
            <person name="Gao D."/>
            <person name="Wang J."/>
            <person name="Lang Y."/>
            <person name="Liu T."/>
            <person name="Li B."/>
            <person name="Bai Z."/>
            <person name="Luis Goicoechea J."/>
            <person name="Liang C."/>
            <person name="Chen C."/>
            <person name="Zhang W."/>
            <person name="Sun S."/>
            <person name="Liao Y."/>
            <person name="Zhang X."/>
            <person name="Yang L."/>
            <person name="Song C."/>
            <person name="Wang M."/>
            <person name="Shi J."/>
            <person name="Liu G."/>
            <person name="Liu J."/>
            <person name="Zhou H."/>
            <person name="Zhou W."/>
            <person name="Yu Q."/>
            <person name="An N."/>
            <person name="Chen Y."/>
            <person name="Cai Q."/>
            <person name="Wang B."/>
            <person name="Liu B."/>
            <person name="Min J."/>
            <person name="Huang Y."/>
            <person name="Wu H."/>
            <person name="Li Z."/>
            <person name="Zhang Y."/>
            <person name="Yin Y."/>
            <person name="Song W."/>
            <person name="Jiang J."/>
            <person name="Jackson S.A."/>
            <person name="Wing R.A."/>
            <person name="Wang J."/>
            <person name="Chen M."/>
        </authorList>
    </citation>
    <scope>NUCLEOTIDE SEQUENCE [LARGE SCALE GENOMIC DNA]</scope>
    <source>
        <strain evidence="2">cv. IRGC 101232</strain>
    </source>
</reference>
<dbReference type="Proteomes" id="UP000006038">
    <property type="component" value="Chromosome 1"/>
</dbReference>
<dbReference type="EnsemblPlants" id="OB01G15910.1">
    <property type="protein sequence ID" value="OB01G15910.1"/>
    <property type="gene ID" value="OB01G15910"/>
</dbReference>
<keyword evidence="1" id="KW-0472">Membrane</keyword>
<evidence type="ECO:0000313" key="3">
    <source>
        <dbReference type="Proteomes" id="UP000006038"/>
    </source>
</evidence>
<reference evidence="2" key="2">
    <citation type="submission" date="2013-04" db="UniProtKB">
        <authorList>
            <consortium name="EnsemblPlants"/>
        </authorList>
    </citation>
    <scope>IDENTIFICATION</scope>
</reference>
<protein>
    <submittedName>
        <fullName evidence="2">Uncharacterized protein</fullName>
    </submittedName>
</protein>
<keyword evidence="1" id="KW-1133">Transmembrane helix</keyword>
<sequence>MTGYANSCGDDATGAGVTLPSTLAMLVMQMMLPLRWSTMTRAPCLTPARTQRMLIAMTTSKLARSSEPSGRCARSPRCRRCDDVVEVVVSRHREVDGRDDLNYKLTTVMAVVARSS</sequence>
<dbReference type="Gramene" id="OB01G15910.1">
    <property type="protein sequence ID" value="OB01G15910.1"/>
    <property type="gene ID" value="OB01G15910"/>
</dbReference>
<evidence type="ECO:0000313" key="2">
    <source>
        <dbReference type="EnsemblPlants" id="OB01G15910.1"/>
    </source>
</evidence>
<proteinExistence type="predicted"/>
<keyword evidence="3" id="KW-1185">Reference proteome</keyword>
<evidence type="ECO:0000256" key="1">
    <source>
        <dbReference type="SAM" id="Phobius"/>
    </source>
</evidence>
<dbReference type="AlphaFoldDB" id="J3KX85"/>
<dbReference type="HOGENOM" id="CLU_2100657_0_0_1"/>
<name>J3KX85_ORYBR</name>
<accession>J3KX85</accession>